<name>A0A2P1CYT3_9NOST</name>
<keyword evidence="1" id="KW-0472">Membrane</keyword>
<keyword evidence="1" id="KW-1133">Transmembrane helix</keyword>
<feature type="transmembrane region" description="Helical" evidence="1">
    <location>
        <begin position="37"/>
        <end position="59"/>
    </location>
</feature>
<sequence>MLGDKMDEIVKKFAGLGLPGVILLLLAVTSAGSNAGIVAAITAVGGPFGIVGGIGLLGLTKVLGDAIAAYGIEAIIKSVYSERIKTESVRLLVKEIEELPISDELKLKLKNHLSSESKNYLPSLGKVGISTFK</sequence>
<organism evidence="2">
    <name type="scientific">Anabaena sp. 299</name>
    <dbReference type="NCBI Taxonomy" id="136071"/>
    <lineage>
        <taxon>Bacteria</taxon>
        <taxon>Bacillati</taxon>
        <taxon>Cyanobacteriota</taxon>
        <taxon>Cyanophyceae</taxon>
        <taxon>Nostocales</taxon>
        <taxon>Nostocaceae</taxon>
        <taxon>Anabaena</taxon>
    </lineage>
</organism>
<evidence type="ECO:0000256" key="1">
    <source>
        <dbReference type="SAM" id="Phobius"/>
    </source>
</evidence>
<keyword evidence="1" id="KW-0812">Transmembrane</keyword>
<reference evidence="2" key="2">
    <citation type="submission" date="2018-04" db="EMBL/GenBank/DDBJ databases">
        <authorList>
            <person name="Go L.Y."/>
            <person name="Mitchell J.A."/>
        </authorList>
    </citation>
    <scope>NUCLEOTIDE SEQUENCE</scope>
    <source>
        <strain evidence="2">299</strain>
    </source>
</reference>
<proteinExistence type="predicted"/>
<feature type="transmembrane region" description="Helical" evidence="1">
    <location>
        <begin position="12"/>
        <end position="31"/>
    </location>
</feature>
<dbReference type="AlphaFoldDB" id="A0A2P1CYT3"/>
<reference evidence="2" key="1">
    <citation type="journal article" date="2017" name="ACS Chem. Biol.">
        <title>Simultaneous Production of Anabaenopeptins and Namalides by the Cyanobacterium Nostoc sp. CENA543.</title>
        <authorList>
            <person name="Shishido T.K."/>
            <person name="Jokela J."/>
            <person name="Fewer D.P."/>
            <person name="Wahlsten M."/>
            <person name="Fiore M.F."/>
            <person name="Sivonen K."/>
        </authorList>
    </citation>
    <scope>NUCLEOTIDE SEQUENCE</scope>
    <source>
        <strain evidence="2">299</strain>
    </source>
</reference>
<protein>
    <submittedName>
        <fullName evidence="2">Uncharacterized protein</fullName>
    </submittedName>
</protein>
<accession>A0A2P1CYT3</accession>
<dbReference type="EMBL" id="MF741680">
    <property type="protein sequence ID" value="AVK43198.1"/>
    <property type="molecule type" value="Genomic_DNA"/>
</dbReference>
<evidence type="ECO:0000313" key="2">
    <source>
        <dbReference type="EMBL" id="AVK43198.1"/>
    </source>
</evidence>